<dbReference type="SUPFAM" id="SSF47979">
    <property type="entry name" value="Iron-dependent repressor protein, dimerization domain"/>
    <property type="match status" value="1"/>
</dbReference>
<dbReference type="GO" id="GO:0046983">
    <property type="term" value="F:protein dimerization activity"/>
    <property type="evidence" value="ECO:0007669"/>
    <property type="project" value="InterPro"/>
</dbReference>
<dbReference type="SMART" id="SM00529">
    <property type="entry name" value="HTH_DTXR"/>
    <property type="match status" value="1"/>
</dbReference>
<dbReference type="InterPro" id="IPR022687">
    <property type="entry name" value="HTH_DTXR"/>
</dbReference>
<evidence type="ECO:0000256" key="2">
    <source>
        <dbReference type="ARBA" id="ARBA00022386"/>
    </source>
</evidence>
<keyword evidence="3" id="KW-0805">Transcription regulation</keyword>
<reference evidence="8" key="1">
    <citation type="journal article" date="2021" name="Microb. Physiol.">
        <title>Proteogenomic Insights into the Physiology of Marine, Sulfate-Reducing, Filamentous Desulfonema limicola and Desulfonema magnum.</title>
        <authorList>
            <person name="Schnaars V."/>
            <person name="Wohlbrand L."/>
            <person name="Scheve S."/>
            <person name="Hinrichs C."/>
            <person name="Reinhardt R."/>
            <person name="Rabus R."/>
        </authorList>
    </citation>
    <scope>NUCLEOTIDE SEQUENCE</scope>
    <source>
        <strain evidence="8">5ac10</strain>
    </source>
</reference>
<dbReference type="GO" id="GO:0003677">
    <property type="term" value="F:DNA binding"/>
    <property type="evidence" value="ECO:0007669"/>
    <property type="project" value="UniProtKB-KW"/>
</dbReference>
<dbReference type="InterPro" id="IPR022689">
    <property type="entry name" value="Iron_dep_repressor"/>
</dbReference>
<dbReference type="InterPro" id="IPR001367">
    <property type="entry name" value="Fe_dep_repressor"/>
</dbReference>
<dbReference type="KEGG" id="dli:dnl_45560"/>
<dbReference type="Pfam" id="PF02742">
    <property type="entry name" value="Fe_dep_repr_C"/>
    <property type="match status" value="1"/>
</dbReference>
<dbReference type="Pfam" id="PF01325">
    <property type="entry name" value="Fe_dep_repress"/>
    <property type="match status" value="1"/>
</dbReference>
<dbReference type="Proteomes" id="UP000663720">
    <property type="component" value="Chromosome"/>
</dbReference>
<comment type="function">
    <text evidence="6">In the presence of manganese, represses expression of mntH and mntS. Up-regulates expression of mntP.</text>
</comment>
<dbReference type="PANTHER" id="PTHR33238">
    <property type="entry name" value="IRON (METAL) DEPENDENT REPRESSOR, DTXR FAMILY"/>
    <property type="match status" value="1"/>
</dbReference>
<dbReference type="InterPro" id="IPR050536">
    <property type="entry name" value="DtxR_MntR_Metal-Reg"/>
</dbReference>
<keyword evidence="5" id="KW-0804">Transcription</keyword>
<comment type="similarity">
    <text evidence="1">Belongs to the DtxR/MntR family.</text>
</comment>
<dbReference type="InterPro" id="IPR036421">
    <property type="entry name" value="Fe_dep_repressor_sf"/>
</dbReference>
<dbReference type="GO" id="GO:0003700">
    <property type="term" value="F:DNA-binding transcription factor activity"/>
    <property type="evidence" value="ECO:0007669"/>
    <property type="project" value="InterPro"/>
</dbReference>
<gene>
    <name evidence="8" type="ORF">dnl_45560</name>
</gene>
<name>A0A975BAY6_9BACT</name>
<sequence>MTNDVLSASMEDYLEAIFLIIKEKQTARAKDIVNLLNVNNSSVTGALRSLSDKGLINYAPYDLITLTDKGEQHALGVVLRHKALKDFFIKILGADESEAETTACKMEHVISPNILEKLIKFVEFAEYCPVISKGWIKSDCCKCERLKE</sequence>
<keyword evidence="4" id="KW-0238">DNA-binding</keyword>
<dbReference type="InterPro" id="IPR036388">
    <property type="entry name" value="WH-like_DNA-bd_sf"/>
</dbReference>
<dbReference type="PROSITE" id="PS50944">
    <property type="entry name" value="HTH_DTXR"/>
    <property type="match status" value="1"/>
</dbReference>
<evidence type="ECO:0000256" key="4">
    <source>
        <dbReference type="ARBA" id="ARBA00023125"/>
    </source>
</evidence>
<evidence type="ECO:0000256" key="5">
    <source>
        <dbReference type="ARBA" id="ARBA00023163"/>
    </source>
</evidence>
<protein>
    <recommendedName>
        <fullName evidence="2">Transcriptional regulator MntR</fullName>
    </recommendedName>
</protein>
<evidence type="ECO:0000313" key="9">
    <source>
        <dbReference type="Proteomes" id="UP000663720"/>
    </source>
</evidence>
<evidence type="ECO:0000256" key="6">
    <source>
        <dbReference type="ARBA" id="ARBA00025185"/>
    </source>
</evidence>
<dbReference type="AlphaFoldDB" id="A0A975BAY6"/>
<dbReference type="RefSeq" id="WP_207688144.1">
    <property type="nucleotide sequence ID" value="NZ_CP061799.1"/>
</dbReference>
<dbReference type="GO" id="GO:0046914">
    <property type="term" value="F:transition metal ion binding"/>
    <property type="evidence" value="ECO:0007669"/>
    <property type="project" value="InterPro"/>
</dbReference>
<evidence type="ECO:0000259" key="7">
    <source>
        <dbReference type="PROSITE" id="PS50944"/>
    </source>
</evidence>
<dbReference type="Gene3D" id="1.10.60.10">
    <property type="entry name" value="Iron dependent repressor, metal binding and dimerisation domain"/>
    <property type="match status" value="1"/>
</dbReference>
<dbReference type="InterPro" id="IPR036390">
    <property type="entry name" value="WH_DNA-bd_sf"/>
</dbReference>
<evidence type="ECO:0000313" key="8">
    <source>
        <dbReference type="EMBL" id="QTA82186.1"/>
    </source>
</evidence>
<evidence type="ECO:0000256" key="3">
    <source>
        <dbReference type="ARBA" id="ARBA00023015"/>
    </source>
</evidence>
<accession>A0A975BAY6</accession>
<dbReference type="SUPFAM" id="SSF46785">
    <property type="entry name" value="Winged helix' DNA-binding domain"/>
    <property type="match status" value="1"/>
</dbReference>
<dbReference type="Gene3D" id="1.10.10.10">
    <property type="entry name" value="Winged helix-like DNA-binding domain superfamily/Winged helix DNA-binding domain"/>
    <property type="match status" value="1"/>
</dbReference>
<proteinExistence type="inferred from homology"/>
<dbReference type="EMBL" id="CP061799">
    <property type="protein sequence ID" value="QTA82186.1"/>
    <property type="molecule type" value="Genomic_DNA"/>
</dbReference>
<evidence type="ECO:0000256" key="1">
    <source>
        <dbReference type="ARBA" id="ARBA00007871"/>
    </source>
</evidence>
<feature type="domain" description="HTH dtxR-type" evidence="7">
    <location>
        <begin position="6"/>
        <end position="67"/>
    </location>
</feature>
<dbReference type="PANTHER" id="PTHR33238:SF7">
    <property type="entry name" value="IRON-DEPENDENT TRANSCRIPTIONAL REGULATOR"/>
    <property type="match status" value="1"/>
</dbReference>
<organism evidence="8 9">
    <name type="scientific">Desulfonema limicola</name>
    <dbReference type="NCBI Taxonomy" id="45656"/>
    <lineage>
        <taxon>Bacteria</taxon>
        <taxon>Pseudomonadati</taxon>
        <taxon>Thermodesulfobacteriota</taxon>
        <taxon>Desulfobacteria</taxon>
        <taxon>Desulfobacterales</taxon>
        <taxon>Desulfococcaceae</taxon>
        <taxon>Desulfonema</taxon>
    </lineage>
</organism>
<keyword evidence="9" id="KW-1185">Reference proteome</keyword>